<dbReference type="GO" id="GO:0070402">
    <property type="term" value="F:NADPH binding"/>
    <property type="evidence" value="ECO:0007669"/>
    <property type="project" value="TreeGrafter"/>
</dbReference>
<evidence type="ECO:0000259" key="3">
    <source>
        <dbReference type="SMART" id="SM00829"/>
    </source>
</evidence>
<evidence type="ECO:0000313" key="4">
    <source>
        <dbReference type="EMBL" id="MQY28448.1"/>
    </source>
</evidence>
<sequence>MRAVVMSEPFDGPDRTRVLDIEVPRPGPGQVAIDVEYAGLNFLDIMARRGDPGYAPAWPYVPGLEVVGAIRELAEDVVGLAVGERVVAFTRGGGLAEVAVADAALVASLPAAAAPELAAAAPLALSSAFLLLNDVARIRAGERLLMHSAAGGIGSAVAQLAPLFEVATAIGTVGRAQKIDEARRSGWPHVFARDEELTEAVGRVAGGAVDVVLDPLGTAMLDPDLDLAAPGGRIVLFGNPAGGKPAPLPPLPRLIGGNVGIVGFSMSRLTATAPHRAAAALRRVLELVAAGQLSVPITTIESLDEVREAHQLLAEGRGTGKFVVAVDQSRRVRTRTA</sequence>
<dbReference type="InterPro" id="IPR020843">
    <property type="entry name" value="ER"/>
</dbReference>
<keyword evidence="2" id="KW-0560">Oxidoreductase</keyword>
<dbReference type="GO" id="GO:0050111">
    <property type="term" value="F:mycocerosate synthase activity"/>
    <property type="evidence" value="ECO:0007669"/>
    <property type="project" value="UniProtKB-EC"/>
</dbReference>
<evidence type="ECO:0000313" key="5">
    <source>
        <dbReference type="Proteomes" id="UP000431401"/>
    </source>
</evidence>
<accession>A0A7K0DS73</accession>
<keyword evidence="4" id="KW-0012">Acyltransferase</keyword>
<dbReference type="EC" id="2.3.1.111" evidence="4"/>
<dbReference type="InterPro" id="IPR036291">
    <property type="entry name" value="NAD(P)-bd_dom_sf"/>
</dbReference>
<evidence type="ECO:0000256" key="1">
    <source>
        <dbReference type="ARBA" id="ARBA00022857"/>
    </source>
</evidence>
<dbReference type="InterPro" id="IPR013149">
    <property type="entry name" value="ADH-like_C"/>
</dbReference>
<feature type="domain" description="Enoyl reductase (ER)" evidence="3">
    <location>
        <begin position="12"/>
        <end position="324"/>
    </location>
</feature>
<dbReference type="SUPFAM" id="SSF51735">
    <property type="entry name" value="NAD(P)-binding Rossmann-fold domains"/>
    <property type="match status" value="1"/>
</dbReference>
<reference evidence="4 5" key="1">
    <citation type="submission" date="2019-10" db="EMBL/GenBank/DDBJ databases">
        <title>Nocardia macrotermitis sp. nov. and Nocardia aurantia sp. nov., isolated from the gut of fungus growing-termite Macrotermes natalensis.</title>
        <authorList>
            <person name="Benndorf R."/>
            <person name="Schwitalla J."/>
            <person name="Martin K."/>
            <person name="De Beer W."/>
            <person name="Kaster A.-K."/>
            <person name="Vollmers J."/>
            <person name="Poulsen M."/>
            <person name="Beemelmanns C."/>
        </authorList>
    </citation>
    <scope>NUCLEOTIDE SEQUENCE [LARGE SCALE GENOMIC DNA]</scope>
    <source>
        <strain evidence="4 5">RB56</strain>
    </source>
</reference>
<dbReference type="EMBL" id="WEGI01000008">
    <property type="protein sequence ID" value="MQY28448.1"/>
    <property type="molecule type" value="Genomic_DNA"/>
</dbReference>
<keyword evidence="1" id="KW-0521">NADP</keyword>
<keyword evidence="4" id="KW-0808">Transferase</keyword>
<dbReference type="Gene3D" id="3.40.50.720">
    <property type="entry name" value="NAD(P)-binding Rossmann-like Domain"/>
    <property type="match status" value="1"/>
</dbReference>
<dbReference type="Gene3D" id="3.90.180.10">
    <property type="entry name" value="Medium-chain alcohol dehydrogenases, catalytic domain"/>
    <property type="match status" value="1"/>
</dbReference>
<dbReference type="Pfam" id="PF00107">
    <property type="entry name" value="ADH_zinc_N"/>
    <property type="match status" value="1"/>
</dbReference>
<protein>
    <submittedName>
        <fullName evidence="4">Mycocerosic acid synthase</fullName>
        <ecNumber evidence="4">2.3.1.111</ecNumber>
    </submittedName>
</protein>
<name>A0A7K0DS73_9NOCA</name>
<dbReference type="AlphaFoldDB" id="A0A7K0DS73"/>
<dbReference type="InterPro" id="IPR011032">
    <property type="entry name" value="GroES-like_sf"/>
</dbReference>
<dbReference type="RefSeq" id="WP_153344369.1">
    <property type="nucleotide sequence ID" value="NZ_WEGI01000008.1"/>
</dbReference>
<dbReference type="OrthoDB" id="9805883at2"/>
<comment type="caution">
    <text evidence="4">The sequence shown here is derived from an EMBL/GenBank/DDBJ whole genome shotgun (WGS) entry which is preliminary data.</text>
</comment>
<dbReference type="InterPro" id="IPR013154">
    <property type="entry name" value="ADH-like_N"/>
</dbReference>
<dbReference type="PANTHER" id="PTHR48106">
    <property type="entry name" value="QUINONE OXIDOREDUCTASE PIG3-RELATED"/>
    <property type="match status" value="1"/>
</dbReference>
<dbReference type="Pfam" id="PF08240">
    <property type="entry name" value="ADH_N"/>
    <property type="match status" value="1"/>
</dbReference>
<proteinExistence type="predicted"/>
<dbReference type="SMART" id="SM00829">
    <property type="entry name" value="PKS_ER"/>
    <property type="match status" value="1"/>
</dbReference>
<keyword evidence="5" id="KW-1185">Reference proteome</keyword>
<gene>
    <name evidence="4" type="primary">mas</name>
    <name evidence="4" type="ORF">NRB56_40320</name>
</gene>
<dbReference type="Proteomes" id="UP000431401">
    <property type="component" value="Unassembled WGS sequence"/>
</dbReference>
<organism evidence="4 5">
    <name type="scientific">Nocardia aurantia</name>
    <dbReference type="NCBI Taxonomy" id="2585199"/>
    <lineage>
        <taxon>Bacteria</taxon>
        <taxon>Bacillati</taxon>
        <taxon>Actinomycetota</taxon>
        <taxon>Actinomycetes</taxon>
        <taxon>Mycobacteriales</taxon>
        <taxon>Nocardiaceae</taxon>
        <taxon>Nocardia</taxon>
    </lineage>
</organism>
<dbReference type="SUPFAM" id="SSF50129">
    <property type="entry name" value="GroES-like"/>
    <property type="match status" value="1"/>
</dbReference>
<evidence type="ECO:0000256" key="2">
    <source>
        <dbReference type="ARBA" id="ARBA00023002"/>
    </source>
</evidence>
<dbReference type="GO" id="GO:0016651">
    <property type="term" value="F:oxidoreductase activity, acting on NAD(P)H"/>
    <property type="evidence" value="ECO:0007669"/>
    <property type="project" value="TreeGrafter"/>
</dbReference>